<comment type="caution">
    <text evidence="1">The sequence shown here is derived from an EMBL/GenBank/DDBJ whole genome shotgun (WGS) entry which is preliminary data.</text>
</comment>
<evidence type="ECO:0000313" key="1">
    <source>
        <dbReference type="EMBL" id="GII56865.1"/>
    </source>
</evidence>
<organism evidence="1 2">
    <name type="scientific">Planotetraspora thailandica</name>
    <dbReference type="NCBI Taxonomy" id="487172"/>
    <lineage>
        <taxon>Bacteria</taxon>
        <taxon>Bacillati</taxon>
        <taxon>Actinomycetota</taxon>
        <taxon>Actinomycetes</taxon>
        <taxon>Streptosporangiales</taxon>
        <taxon>Streptosporangiaceae</taxon>
        <taxon>Planotetraspora</taxon>
    </lineage>
</organism>
<gene>
    <name evidence="1" type="ORF">Pth03_52540</name>
</gene>
<evidence type="ECO:0000313" key="2">
    <source>
        <dbReference type="Proteomes" id="UP000605992"/>
    </source>
</evidence>
<accession>A0A8J3VEP2</accession>
<dbReference type="Proteomes" id="UP000605992">
    <property type="component" value="Unassembled WGS sequence"/>
</dbReference>
<name>A0A8J3VEP2_9ACTN</name>
<sequence>MRRDIVSMSTTFTVGAIGVLAAALLSALVMRGTKPEPAAAPGEEPTLVA</sequence>
<protein>
    <submittedName>
        <fullName evidence="1">Uncharacterized protein</fullName>
    </submittedName>
</protein>
<dbReference type="EMBL" id="BOOR01000042">
    <property type="protein sequence ID" value="GII56865.1"/>
    <property type="molecule type" value="Genomic_DNA"/>
</dbReference>
<dbReference type="RefSeq" id="WP_203947006.1">
    <property type="nucleotide sequence ID" value="NZ_BOOR01000042.1"/>
</dbReference>
<dbReference type="AlphaFoldDB" id="A0A8J3VEP2"/>
<reference evidence="1" key="1">
    <citation type="submission" date="2021-01" db="EMBL/GenBank/DDBJ databases">
        <title>Whole genome shotgun sequence of Planotetraspora thailandica NBRC 104271.</title>
        <authorList>
            <person name="Komaki H."/>
            <person name="Tamura T."/>
        </authorList>
    </citation>
    <scope>NUCLEOTIDE SEQUENCE</scope>
    <source>
        <strain evidence="1">NBRC 104271</strain>
    </source>
</reference>
<keyword evidence="2" id="KW-1185">Reference proteome</keyword>
<proteinExistence type="predicted"/>